<dbReference type="AlphaFoldDB" id="A0A2A4MN10"/>
<protein>
    <recommendedName>
        <fullName evidence="4">DUF454 family protein</fullName>
    </recommendedName>
</protein>
<dbReference type="GO" id="GO:0005886">
    <property type="term" value="C:plasma membrane"/>
    <property type="evidence" value="ECO:0007669"/>
    <property type="project" value="TreeGrafter"/>
</dbReference>
<dbReference type="PANTHER" id="PTHR35813">
    <property type="entry name" value="INNER MEMBRANE PROTEIN YBAN"/>
    <property type="match status" value="1"/>
</dbReference>
<proteinExistence type="predicted"/>
<evidence type="ECO:0000313" key="2">
    <source>
        <dbReference type="EMBL" id="PCH61303.1"/>
    </source>
</evidence>
<accession>A0A2A4MN10</accession>
<evidence type="ECO:0000256" key="1">
    <source>
        <dbReference type="SAM" id="Phobius"/>
    </source>
</evidence>
<gene>
    <name evidence="2" type="ORF">COC19_04915</name>
</gene>
<dbReference type="EMBL" id="NVQR01000069">
    <property type="protein sequence ID" value="PCH61303.1"/>
    <property type="molecule type" value="Genomic_DNA"/>
</dbReference>
<keyword evidence="1" id="KW-1133">Transmembrane helix</keyword>
<dbReference type="PANTHER" id="PTHR35813:SF1">
    <property type="entry name" value="INNER MEMBRANE PROTEIN YBAN"/>
    <property type="match status" value="1"/>
</dbReference>
<name>A0A2A4MN10_9GAMM</name>
<sequence>MNYTDNTMKTLPIFKKTLYTIGIFICLFLGIVGLILPIIPGLLFLFIAAVLLSKISRRVRHWLRGNKLFSKWNSYAHSVDSLSIPQKIKLTILFMAKQTLTAIGSGFSKIKQILQRK</sequence>
<comment type="caution">
    <text evidence="2">The sequence shown here is derived from an EMBL/GenBank/DDBJ whole genome shotgun (WGS) entry which is preliminary data.</text>
</comment>
<organism evidence="2 3">
    <name type="scientific">SAR86 cluster bacterium</name>
    <dbReference type="NCBI Taxonomy" id="2030880"/>
    <lineage>
        <taxon>Bacteria</taxon>
        <taxon>Pseudomonadati</taxon>
        <taxon>Pseudomonadota</taxon>
        <taxon>Gammaproteobacteria</taxon>
        <taxon>SAR86 cluster</taxon>
    </lineage>
</organism>
<evidence type="ECO:0008006" key="4">
    <source>
        <dbReference type="Google" id="ProtNLM"/>
    </source>
</evidence>
<keyword evidence="1" id="KW-0812">Transmembrane</keyword>
<dbReference type="InterPro" id="IPR007401">
    <property type="entry name" value="DUF454"/>
</dbReference>
<evidence type="ECO:0000313" key="3">
    <source>
        <dbReference type="Proteomes" id="UP000218172"/>
    </source>
</evidence>
<dbReference type="Proteomes" id="UP000218172">
    <property type="component" value="Unassembled WGS sequence"/>
</dbReference>
<reference evidence="3" key="1">
    <citation type="submission" date="2017-08" db="EMBL/GenBank/DDBJ databases">
        <title>A dynamic microbial community with high functional redundancy inhabits the cold, oxic subseafloor aquifer.</title>
        <authorList>
            <person name="Tully B.J."/>
            <person name="Wheat C.G."/>
            <person name="Glazer B.T."/>
            <person name="Huber J.A."/>
        </authorList>
    </citation>
    <scope>NUCLEOTIDE SEQUENCE [LARGE SCALE GENOMIC DNA]</scope>
</reference>
<keyword evidence="1" id="KW-0472">Membrane</keyword>
<feature type="transmembrane region" description="Helical" evidence="1">
    <location>
        <begin position="20"/>
        <end position="52"/>
    </location>
</feature>
<dbReference type="Pfam" id="PF04304">
    <property type="entry name" value="DUF454"/>
    <property type="match status" value="1"/>
</dbReference>